<protein>
    <submittedName>
        <fullName evidence="1">Uncharacterized protein</fullName>
    </submittedName>
</protein>
<gene>
    <name evidence="1" type="ORF">HAX54_049857</name>
</gene>
<comment type="caution">
    <text evidence="1">The sequence shown here is derived from an EMBL/GenBank/DDBJ whole genome shotgun (WGS) entry which is preliminary data.</text>
</comment>
<organism evidence="1 2">
    <name type="scientific">Datura stramonium</name>
    <name type="common">Jimsonweed</name>
    <name type="synonym">Common thornapple</name>
    <dbReference type="NCBI Taxonomy" id="4076"/>
    <lineage>
        <taxon>Eukaryota</taxon>
        <taxon>Viridiplantae</taxon>
        <taxon>Streptophyta</taxon>
        <taxon>Embryophyta</taxon>
        <taxon>Tracheophyta</taxon>
        <taxon>Spermatophyta</taxon>
        <taxon>Magnoliopsida</taxon>
        <taxon>eudicotyledons</taxon>
        <taxon>Gunneridae</taxon>
        <taxon>Pentapetalae</taxon>
        <taxon>asterids</taxon>
        <taxon>lamiids</taxon>
        <taxon>Solanales</taxon>
        <taxon>Solanaceae</taxon>
        <taxon>Solanoideae</taxon>
        <taxon>Datureae</taxon>
        <taxon>Datura</taxon>
    </lineage>
</organism>
<reference evidence="1 2" key="1">
    <citation type="journal article" date="2021" name="BMC Genomics">
        <title>Datura genome reveals duplications of psychoactive alkaloid biosynthetic genes and high mutation rate following tissue culture.</title>
        <authorList>
            <person name="Rajewski A."/>
            <person name="Carter-House D."/>
            <person name="Stajich J."/>
            <person name="Litt A."/>
        </authorList>
    </citation>
    <scope>NUCLEOTIDE SEQUENCE [LARGE SCALE GENOMIC DNA]</scope>
    <source>
        <strain evidence="1">AR-01</strain>
    </source>
</reference>
<name>A0ABS8SW69_DATST</name>
<keyword evidence="2" id="KW-1185">Reference proteome</keyword>
<proteinExistence type="predicted"/>
<dbReference type="Proteomes" id="UP000823775">
    <property type="component" value="Unassembled WGS sequence"/>
</dbReference>
<accession>A0ABS8SW69</accession>
<sequence length="57" mass="6512">SNMNSTAIILRPTEPLEIKFPYRLPYTCIGITDLQRLLMCSRYSYRSLEGLDTVTGV</sequence>
<evidence type="ECO:0000313" key="2">
    <source>
        <dbReference type="Proteomes" id="UP000823775"/>
    </source>
</evidence>
<feature type="non-terminal residue" evidence="1">
    <location>
        <position position="1"/>
    </location>
</feature>
<evidence type="ECO:0000313" key="1">
    <source>
        <dbReference type="EMBL" id="MCD7463050.1"/>
    </source>
</evidence>
<dbReference type="EMBL" id="JACEIK010000857">
    <property type="protein sequence ID" value="MCD7463050.1"/>
    <property type="molecule type" value="Genomic_DNA"/>
</dbReference>